<protein>
    <submittedName>
        <fullName evidence="4">TIGR02302 family protein</fullName>
    </submittedName>
</protein>
<feature type="compositionally biased region" description="Low complexity" evidence="2">
    <location>
        <begin position="668"/>
        <end position="678"/>
    </location>
</feature>
<evidence type="ECO:0000256" key="2">
    <source>
        <dbReference type="SAM" id="MobiDB-lite"/>
    </source>
</evidence>
<keyword evidence="5" id="KW-1185">Reference proteome</keyword>
<evidence type="ECO:0000256" key="1">
    <source>
        <dbReference type="SAM" id="Coils"/>
    </source>
</evidence>
<feature type="transmembrane region" description="Helical" evidence="3">
    <location>
        <begin position="65"/>
        <end position="85"/>
    </location>
</feature>
<dbReference type="RefSeq" id="WP_095517800.1">
    <property type="nucleotide sequence ID" value="NZ_NPKH01000014.1"/>
</dbReference>
<feature type="compositionally biased region" description="Basic and acidic residues" evidence="2">
    <location>
        <begin position="786"/>
        <end position="796"/>
    </location>
</feature>
<feature type="transmembrane region" description="Helical" evidence="3">
    <location>
        <begin position="36"/>
        <end position="59"/>
    </location>
</feature>
<comment type="caution">
    <text evidence="4">The sequence shown here is derived from an EMBL/GenBank/DDBJ whole genome shotgun (WGS) entry which is preliminary data.</text>
</comment>
<feature type="coiled-coil region" evidence="1">
    <location>
        <begin position="518"/>
        <end position="569"/>
    </location>
</feature>
<evidence type="ECO:0000313" key="4">
    <source>
        <dbReference type="EMBL" id="PAP96153.1"/>
    </source>
</evidence>
<accession>A0A271KK48</accession>
<sequence length="880" mass="96362">MTQRPTFTSDRSLAGRLALSRLATRVSMTVERAWPLLLPLVIVASLFLSVSWLGLFLLLPDTARMSLMAVFGIAALAALYPLRFFRVPTSAEIDRRIEAANQLLHSPVLVQADRPSGRESIFSQALWREHQKRMAEKLGNLGGDMPRTRVPERDPWGLRAVAALLLVTAFAFSFGPSGGRIADGFSAHAARDAVPPRIDAWVTPPAYTGRPPVFLTSPALANPALADNGKQAASTFTVPEGSDVSLRVTGGSGEETLSYADANGNASTIEPTGQKADAAKPAAATPSTATPSTVRQFSGKLTTNGTLTLQSGNDELGNWTFAVIPDKPPQIRFVGEPKRAVNGSFELNYQIDDDYGAASAKADFALADPPAPNAHPLYGPPEMPLTLPRRGAKGNAAKTTKDLTEHVWAGGNIKLTLVATDDAGHTATSETKTLVMPERPFSNPLARAVIEQRRVLALDANSKSRVLDLMDAITLRPEDTFDNMAHYLAIMSARTRLKMADSDDKLRDEVAYLWEIALGIEEGNLSEAERRLRQAQQALQDAIKNGASDEEIDKAMKELREAMNQFLQEFAQRAQQNPNAPQMQQNGQELRQSDIERMMDQIENLAKSGDRDSAQQLLSQLQDMMNNLQAGRQQQGGQQNSEMRQQMDKLGEIMRRQQEMMNETFRMDQMQRGQQQRGQNRDEQLGENGEQGQMGEQGEQPGPGEDRDPLGRPMTPQEFADALKRLQEGQGKLQGDLDQLRKGLEGMGLEPNEGFGEAGKSMGNAEQALGDSDGDQAVGHQGRALEALRKGAKDMMKQLQAMQGDEGDGERGGRQQNADRDPLGRPRATEGPDFGDSVKVPDEIDVQRARQILEAIRKRLGNALSPDIERSYLERLLELK</sequence>
<dbReference type="OrthoDB" id="8477685at2"/>
<evidence type="ECO:0000256" key="3">
    <source>
        <dbReference type="SAM" id="Phobius"/>
    </source>
</evidence>
<keyword evidence="3" id="KW-0472">Membrane</keyword>
<dbReference type="AlphaFoldDB" id="A0A271KK48"/>
<dbReference type="InterPro" id="IPR012683">
    <property type="entry name" value="CHP02302_TM"/>
</dbReference>
<keyword evidence="3" id="KW-1133">Transmembrane helix</keyword>
<dbReference type="Proteomes" id="UP000215931">
    <property type="component" value="Unassembled WGS sequence"/>
</dbReference>
<feature type="compositionally biased region" description="Low complexity" evidence="2">
    <location>
        <begin position="686"/>
        <end position="703"/>
    </location>
</feature>
<feature type="compositionally biased region" description="Basic and acidic residues" evidence="2">
    <location>
        <begin position="809"/>
        <end position="830"/>
    </location>
</feature>
<dbReference type="Pfam" id="PF13779">
    <property type="entry name" value="DUF4175"/>
    <property type="match status" value="1"/>
</dbReference>
<dbReference type="NCBIfam" id="TIGR02302">
    <property type="entry name" value="aProt_lowcomp"/>
    <property type="match status" value="1"/>
</dbReference>
<feature type="transmembrane region" description="Helical" evidence="3">
    <location>
        <begin position="156"/>
        <end position="175"/>
    </location>
</feature>
<feature type="region of interest" description="Disordered" evidence="2">
    <location>
        <begin position="255"/>
        <end position="294"/>
    </location>
</feature>
<organism evidence="4 5">
    <name type="scientific">Mesorhizobium wenxiniae</name>
    <dbReference type="NCBI Taxonomy" id="2014805"/>
    <lineage>
        <taxon>Bacteria</taxon>
        <taxon>Pseudomonadati</taxon>
        <taxon>Pseudomonadota</taxon>
        <taxon>Alphaproteobacteria</taxon>
        <taxon>Hyphomicrobiales</taxon>
        <taxon>Phyllobacteriaceae</taxon>
        <taxon>Mesorhizobium</taxon>
    </lineage>
</organism>
<gene>
    <name evidence="4" type="ORF">CIT31_05560</name>
</gene>
<feature type="compositionally biased region" description="Low complexity" evidence="2">
    <location>
        <begin position="275"/>
        <end position="293"/>
    </location>
</feature>
<evidence type="ECO:0000313" key="5">
    <source>
        <dbReference type="Proteomes" id="UP000215931"/>
    </source>
</evidence>
<proteinExistence type="predicted"/>
<reference evidence="4 5" key="1">
    <citation type="submission" date="2017-08" db="EMBL/GenBank/DDBJ databases">
        <title>Mesorhizobium wenxinae sp. nov., a novel rhizobial species isolated from root nodules of chickpea (Cicer arietinum L.).</title>
        <authorList>
            <person name="Zhang J."/>
        </authorList>
    </citation>
    <scope>NUCLEOTIDE SEQUENCE [LARGE SCALE GENOMIC DNA]</scope>
    <source>
        <strain evidence="5">WYCCWR 10019</strain>
    </source>
</reference>
<keyword evidence="3" id="KW-0812">Transmembrane</keyword>
<name>A0A271KK48_9HYPH</name>
<feature type="region of interest" description="Disordered" evidence="2">
    <location>
        <begin position="668"/>
        <end position="842"/>
    </location>
</feature>
<dbReference type="EMBL" id="NPKH01000014">
    <property type="protein sequence ID" value="PAP96153.1"/>
    <property type="molecule type" value="Genomic_DNA"/>
</dbReference>
<keyword evidence="1" id="KW-0175">Coiled coil</keyword>